<proteinExistence type="predicted"/>
<protein>
    <submittedName>
        <fullName evidence="2">Uncharacterized protein</fullName>
    </submittedName>
</protein>
<sequence>MKFVFVPISLFLITVFVKNLKEEKEFNFDWFQNDYMVIPGYAEVIRYDKNYVRYISARTFKLSRTCVAHNFTINYKISVGNDVEV</sequence>
<dbReference type="Proteomes" id="UP000801492">
    <property type="component" value="Unassembled WGS sequence"/>
</dbReference>
<reference evidence="2" key="1">
    <citation type="submission" date="2019-08" db="EMBL/GenBank/DDBJ databases">
        <title>The genome of the North American firefly Photinus pyralis.</title>
        <authorList>
            <consortium name="Photinus pyralis genome working group"/>
            <person name="Fallon T.R."/>
            <person name="Sander Lower S.E."/>
            <person name="Weng J.-K."/>
        </authorList>
    </citation>
    <scope>NUCLEOTIDE SEQUENCE</scope>
    <source>
        <strain evidence="2">TRF0915ILg1</strain>
        <tissue evidence="2">Whole body</tissue>
    </source>
</reference>
<feature type="signal peptide" evidence="1">
    <location>
        <begin position="1"/>
        <end position="19"/>
    </location>
</feature>
<keyword evidence="3" id="KW-1185">Reference proteome</keyword>
<dbReference type="AlphaFoldDB" id="A0A8K0D8S8"/>
<evidence type="ECO:0000313" key="2">
    <source>
        <dbReference type="EMBL" id="KAF2901655.1"/>
    </source>
</evidence>
<feature type="chain" id="PRO_5035477557" evidence="1">
    <location>
        <begin position="20"/>
        <end position="85"/>
    </location>
</feature>
<keyword evidence="1" id="KW-0732">Signal</keyword>
<evidence type="ECO:0000313" key="3">
    <source>
        <dbReference type="Proteomes" id="UP000801492"/>
    </source>
</evidence>
<comment type="caution">
    <text evidence="2">The sequence shown here is derived from an EMBL/GenBank/DDBJ whole genome shotgun (WGS) entry which is preliminary data.</text>
</comment>
<dbReference type="EMBL" id="VTPC01001519">
    <property type="protein sequence ID" value="KAF2901655.1"/>
    <property type="molecule type" value="Genomic_DNA"/>
</dbReference>
<evidence type="ECO:0000256" key="1">
    <source>
        <dbReference type="SAM" id="SignalP"/>
    </source>
</evidence>
<gene>
    <name evidence="2" type="ORF">ILUMI_04533</name>
</gene>
<accession>A0A8K0D8S8</accession>
<name>A0A8K0D8S8_IGNLU</name>
<organism evidence="2 3">
    <name type="scientific">Ignelater luminosus</name>
    <name type="common">Cucubano</name>
    <name type="synonym">Pyrophorus luminosus</name>
    <dbReference type="NCBI Taxonomy" id="2038154"/>
    <lineage>
        <taxon>Eukaryota</taxon>
        <taxon>Metazoa</taxon>
        <taxon>Ecdysozoa</taxon>
        <taxon>Arthropoda</taxon>
        <taxon>Hexapoda</taxon>
        <taxon>Insecta</taxon>
        <taxon>Pterygota</taxon>
        <taxon>Neoptera</taxon>
        <taxon>Endopterygota</taxon>
        <taxon>Coleoptera</taxon>
        <taxon>Polyphaga</taxon>
        <taxon>Elateriformia</taxon>
        <taxon>Elateroidea</taxon>
        <taxon>Elateridae</taxon>
        <taxon>Agrypninae</taxon>
        <taxon>Pyrophorini</taxon>
        <taxon>Ignelater</taxon>
    </lineage>
</organism>